<organism evidence="2 3">
    <name type="scientific">Phrynocephalus forsythii</name>
    <dbReference type="NCBI Taxonomy" id="171643"/>
    <lineage>
        <taxon>Eukaryota</taxon>
        <taxon>Metazoa</taxon>
        <taxon>Chordata</taxon>
        <taxon>Craniata</taxon>
        <taxon>Vertebrata</taxon>
        <taxon>Euteleostomi</taxon>
        <taxon>Lepidosauria</taxon>
        <taxon>Squamata</taxon>
        <taxon>Bifurcata</taxon>
        <taxon>Unidentata</taxon>
        <taxon>Episquamata</taxon>
        <taxon>Toxicofera</taxon>
        <taxon>Iguania</taxon>
        <taxon>Acrodonta</taxon>
        <taxon>Agamidae</taxon>
        <taxon>Agaminae</taxon>
        <taxon>Phrynocephalus</taxon>
    </lineage>
</organism>
<dbReference type="PANTHER" id="PTHR45913">
    <property type="entry name" value="EPM2A-INTERACTING PROTEIN 1"/>
    <property type="match status" value="1"/>
</dbReference>
<protein>
    <recommendedName>
        <fullName evidence="1">SPIN-DOC-like zinc-finger domain-containing protein</fullName>
    </recommendedName>
</protein>
<evidence type="ECO:0000313" key="3">
    <source>
        <dbReference type="Proteomes" id="UP001142489"/>
    </source>
</evidence>
<reference evidence="2" key="1">
    <citation type="journal article" date="2023" name="DNA Res.">
        <title>Chromosome-level genome assembly of Phrynocephalus forsythii using third-generation DNA sequencing and Hi-C analysis.</title>
        <authorList>
            <person name="Qi Y."/>
            <person name="Zhao W."/>
            <person name="Zhao Y."/>
            <person name="Niu C."/>
            <person name="Cao S."/>
            <person name="Zhang Y."/>
        </authorList>
    </citation>
    <scope>NUCLEOTIDE SEQUENCE</scope>
    <source>
        <tissue evidence="2">Muscle</tissue>
    </source>
</reference>
<proteinExistence type="predicted"/>
<dbReference type="PANTHER" id="PTHR45913:SF5">
    <property type="entry name" value="GENERAL TRANSCRIPTION FACTOR II-I REPEAT DOMAIN-CONTAINING PROTEIN 2A-LIKE PROTEIN"/>
    <property type="match status" value="1"/>
</dbReference>
<dbReference type="OrthoDB" id="8934564at2759"/>
<dbReference type="AlphaFoldDB" id="A0A9Q0Y4R6"/>
<accession>A0A9Q0Y4R6</accession>
<dbReference type="EMBL" id="JAPFRF010000002">
    <property type="protein sequence ID" value="KAJ7341973.1"/>
    <property type="molecule type" value="Genomic_DNA"/>
</dbReference>
<dbReference type="Pfam" id="PF18658">
    <property type="entry name" value="zf-C2H2_12"/>
    <property type="match status" value="1"/>
</dbReference>
<evidence type="ECO:0000313" key="2">
    <source>
        <dbReference type="EMBL" id="KAJ7341973.1"/>
    </source>
</evidence>
<name>A0A9Q0Y4R6_9SAUR</name>
<dbReference type="InterPro" id="IPR040647">
    <property type="entry name" value="SPIN-DOC_Znf-C2H2"/>
</dbReference>
<dbReference type="Proteomes" id="UP001142489">
    <property type="component" value="Unassembled WGS sequence"/>
</dbReference>
<keyword evidence="3" id="KW-1185">Reference proteome</keyword>
<feature type="domain" description="SPIN-DOC-like zinc-finger" evidence="1">
    <location>
        <begin position="19"/>
        <end position="61"/>
    </location>
</feature>
<gene>
    <name evidence="2" type="ORF">JRQ81_008056</name>
</gene>
<evidence type="ECO:0000259" key="1">
    <source>
        <dbReference type="Pfam" id="PF18658"/>
    </source>
</evidence>
<comment type="caution">
    <text evidence="2">The sequence shown here is derived from an EMBL/GenBank/DDBJ whole genome shotgun (WGS) entry which is preliminary data.</text>
</comment>
<sequence>MAKCKAKRKYEDEHRTFLEEWEDAFFFIERNGKALCLICNTMISHFKASNLQRHFRTLHANIDKELPKGGEQPEVIALANSSSVTCSAIGMPPCGKKRTLGPLNEQEAMDIMQQQGVCAQCQPPFYHM</sequence>